<dbReference type="RefSeq" id="WP_353295255.1">
    <property type="nucleotide sequence ID" value="NZ_BAABWH010000005.1"/>
</dbReference>
<evidence type="ECO:0008006" key="4">
    <source>
        <dbReference type="Google" id="ProtNLM"/>
    </source>
</evidence>
<dbReference type="EMBL" id="BAABWH010000005">
    <property type="protein sequence ID" value="GAA6146095.1"/>
    <property type="molecule type" value="Genomic_DNA"/>
</dbReference>
<feature type="signal peptide" evidence="1">
    <location>
        <begin position="1"/>
        <end position="18"/>
    </location>
</feature>
<evidence type="ECO:0000313" key="2">
    <source>
        <dbReference type="EMBL" id="GAA6146095.1"/>
    </source>
</evidence>
<keyword evidence="3" id="KW-1185">Reference proteome</keyword>
<reference evidence="2 3" key="1">
    <citation type="submission" date="2024-04" db="EMBL/GenBank/DDBJ databases">
        <title>Draft genome sequence of Thalassolituus maritimus NBRC 116585.</title>
        <authorList>
            <person name="Miyakawa T."/>
            <person name="Kusuya Y."/>
            <person name="Miura T."/>
        </authorList>
    </citation>
    <scope>NUCLEOTIDE SEQUENCE [LARGE SCALE GENOMIC DNA]</scope>
    <source>
        <strain evidence="2 3">5NW40-0001</strain>
    </source>
</reference>
<accession>A0ABQ0A120</accession>
<evidence type="ECO:0000256" key="1">
    <source>
        <dbReference type="SAM" id="SignalP"/>
    </source>
</evidence>
<name>A0ABQ0A120_9GAMM</name>
<gene>
    <name evidence="2" type="ORF">NBRC116585_22130</name>
</gene>
<dbReference type="Proteomes" id="UP001481413">
    <property type="component" value="Unassembled WGS sequence"/>
</dbReference>
<evidence type="ECO:0000313" key="3">
    <source>
        <dbReference type="Proteomes" id="UP001481413"/>
    </source>
</evidence>
<dbReference type="Gene3D" id="3.40.50.2300">
    <property type="match status" value="1"/>
</dbReference>
<comment type="caution">
    <text evidence="2">The sequence shown here is derived from an EMBL/GenBank/DDBJ whole genome shotgun (WGS) entry which is preliminary data.</text>
</comment>
<protein>
    <recommendedName>
        <fullName evidence="4">ABC transporter substrate-binding protein</fullName>
    </recommendedName>
</protein>
<keyword evidence="1" id="KW-0732">Signal</keyword>
<organism evidence="2 3">
    <name type="scientific">Thalassolituus maritimus</name>
    <dbReference type="NCBI Taxonomy" id="484498"/>
    <lineage>
        <taxon>Bacteria</taxon>
        <taxon>Pseudomonadati</taxon>
        <taxon>Pseudomonadota</taxon>
        <taxon>Gammaproteobacteria</taxon>
        <taxon>Oceanospirillales</taxon>
        <taxon>Oceanospirillaceae</taxon>
        <taxon>Thalassolituus</taxon>
    </lineage>
</organism>
<sequence length="269" mass="29204">MRLVGFVVLLLSMAISHADVVVLSEAHSPALQQLVVRLSDALAKPVSLRQEASDLSADDIVILAGDGAVTGWRGKQHSIAVWARREAILANVDRLSSGIFSEPPLQRQLDLARAAFPGDQISVLMSDSAPEWLRQEASILSGENYSLVEKRANQSLNQVLRQALAKHDVILGTADPAVFNASTIKNILITAYRQNIPLVGPHQAYIRAGAIVTTYSSLDDTVARLVDLLRADSLPPPAHNPYFSVLKNEQVARSLDITLPDNIDTLLNK</sequence>
<proteinExistence type="predicted"/>
<feature type="chain" id="PRO_5045906846" description="ABC transporter substrate-binding protein" evidence="1">
    <location>
        <begin position="19"/>
        <end position="269"/>
    </location>
</feature>